<dbReference type="InterPro" id="IPR018910">
    <property type="entry name" value="LpqB_C"/>
</dbReference>
<dbReference type="AlphaFoldDB" id="A0A4P7IG94"/>
<dbReference type="OrthoDB" id="3226781at2"/>
<dbReference type="Pfam" id="PF10647">
    <property type="entry name" value="Gmad1"/>
    <property type="match status" value="1"/>
</dbReference>
<feature type="region of interest" description="Disordered" evidence="1">
    <location>
        <begin position="31"/>
        <end position="54"/>
    </location>
</feature>
<dbReference type="RefSeq" id="WP_135268334.1">
    <property type="nucleotide sequence ID" value="NZ_CP038436.1"/>
</dbReference>
<feature type="chain" id="PRO_5021001365" description="GerMN domain-containing protein" evidence="2">
    <location>
        <begin position="24"/>
        <end position="575"/>
    </location>
</feature>
<accession>A0A4P7IG94</accession>
<dbReference type="Pfam" id="PF25976">
    <property type="entry name" value="LpqB_N"/>
    <property type="match status" value="1"/>
</dbReference>
<evidence type="ECO:0000256" key="2">
    <source>
        <dbReference type="SAM" id="SignalP"/>
    </source>
</evidence>
<dbReference type="InterPro" id="IPR019606">
    <property type="entry name" value="GerMN"/>
</dbReference>
<evidence type="ECO:0000313" key="5">
    <source>
        <dbReference type="Proteomes" id="UP000294853"/>
    </source>
</evidence>
<dbReference type="Pfam" id="PF10646">
    <property type="entry name" value="Germane"/>
    <property type="match status" value="1"/>
</dbReference>
<feature type="signal peptide" evidence="2">
    <location>
        <begin position="1"/>
        <end position="23"/>
    </location>
</feature>
<evidence type="ECO:0000256" key="1">
    <source>
        <dbReference type="SAM" id="MobiDB-lite"/>
    </source>
</evidence>
<proteinExistence type="predicted"/>
<evidence type="ECO:0000313" key="4">
    <source>
        <dbReference type="EMBL" id="QBX56344.1"/>
    </source>
</evidence>
<keyword evidence="2" id="KW-0732">Signal</keyword>
<dbReference type="PROSITE" id="PS51257">
    <property type="entry name" value="PROKAR_LIPOPROTEIN"/>
    <property type="match status" value="1"/>
</dbReference>
<gene>
    <name evidence="4" type="ORF">EXE58_13280</name>
</gene>
<sequence>MIALRAVATLVCLVLLSACVGMPTEGPVVESAGSADVEEAPGFSFNPRPPQPGQAPAEIVSGFLEAMEETPVRTSVARQFLTAEAQETWAPETQIITYDDLGPPVGQTLVSLRITGADVYDARGAWQRTEPEIRLSFGLTREAGEWRIGRAPDALVVPDSWFGDWYQRVSLYFFDPTAQILVPEPVFVPKGDQFASSLVRGLLTAPGDRGDVARTFFPPGLTPGVGVPISTAGIAEVSLNGDPDVIDQDTAQRMLTQLVWTLRQDERVRAIRLTIGGRPFGGREGTTQVNLDVGDAFDPTGSGASRDLFGLRDGRLVRGSLDSLTATPGAFGETSLGIRSVGVNLAGTRVAAVTNDGTALLLGSVDQPDGRVTQVLSSATDLLPPAWDFSDRAWLVDRRADGARVLMMGRGGPREVVVPGITRRDVRRLLVSRDGSRLVALVRGTTTDRVVSARIRRDVQGRVLGATRARELAGDLVGTGRIRDVAWRSTTSVAVLSDFSEVLAEVRTIAVDGAPADLASEGFSRVRGRVRGLVGSPKPGSQALALTRRGVIDVITPERVVPELPSGLTYLTYVG</sequence>
<dbReference type="SMART" id="SM00909">
    <property type="entry name" value="Germane"/>
    <property type="match status" value="1"/>
</dbReference>
<keyword evidence="5" id="KW-1185">Reference proteome</keyword>
<reference evidence="4 5" key="1">
    <citation type="submission" date="2019-03" db="EMBL/GenBank/DDBJ databases">
        <title>Three New Species of Nocardioides, Nocardioides euryhalodurans sp. nov., Nocardioides seonyuensis sp. nov. and Nocardioides eburneoflavus sp. nov. Iolated from Soil.</title>
        <authorList>
            <person name="Roh S.G."/>
            <person name="Lee C."/>
            <person name="Kim M.-K."/>
            <person name="Kim S.B."/>
        </authorList>
    </citation>
    <scope>NUCLEOTIDE SEQUENCE [LARGE SCALE GENOMIC DNA]</scope>
    <source>
        <strain evidence="4 5">MMS17-SY207-3</strain>
    </source>
</reference>
<protein>
    <recommendedName>
        <fullName evidence="3">GerMN domain-containing protein</fullName>
    </recommendedName>
</protein>
<feature type="domain" description="GerMN" evidence="3">
    <location>
        <begin position="195"/>
        <end position="284"/>
    </location>
</feature>
<dbReference type="EMBL" id="CP038436">
    <property type="protein sequence ID" value="QBX56344.1"/>
    <property type="molecule type" value="Genomic_DNA"/>
</dbReference>
<dbReference type="Proteomes" id="UP000294853">
    <property type="component" value="Chromosome"/>
</dbReference>
<organism evidence="4 5">
    <name type="scientific">Nocardioides seonyuensis</name>
    <dbReference type="NCBI Taxonomy" id="2518371"/>
    <lineage>
        <taxon>Bacteria</taxon>
        <taxon>Bacillati</taxon>
        <taxon>Actinomycetota</taxon>
        <taxon>Actinomycetes</taxon>
        <taxon>Propionibacteriales</taxon>
        <taxon>Nocardioidaceae</taxon>
        <taxon>Nocardioides</taxon>
    </lineage>
</organism>
<dbReference type="InterPro" id="IPR059026">
    <property type="entry name" value="LpqB_N"/>
</dbReference>
<dbReference type="KEGG" id="nsn:EXE58_13280"/>
<name>A0A4P7IG94_9ACTN</name>
<evidence type="ECO:0000259" key="3">
    <source>
        <dbReference type="SMART" id="SM00909"/>
    </source>
</evidence>